<gene>
    <name evidence="2" type="ORF">A0U91_15075</name>
</gene>
<dbReference type="RefSeq" id="WP_077931969.1">
    <property type="nucleotide sequence ID" value="NZ_CP014688.1"/>
</dbReference>
<accession>A0A1U9LJ09</accession>
<dbReference type="AlphaFoldDB" id="A0A1U9LJ09"/>
<geneLocation type="plasmid" evidence="3">
    <name>pac1084_1</name>
</geneLocation>
<feature type="transmembrane region" description="Helical" evidence="1">
    <location>
        <begin position="30"/>
        <end position="54"/>
    </location>
</feature>
<evidence type="ECO:0000256" key="1">
    <source>
        <dbReference type="SAM" id="Phobius"/>
    </source>
</evidence>
<keyword evidence="2" id="KW-0614">Plasmid</keyword>
<dbReference type="EMBL" id="CP014688">
    <property type="protein sequence ID" value="AQT06339.1"/>
    <property type="molecule type" value="Genomic_DNA"/>
</dbReference>
<keyword evidence="1" id="KW-1133">Transmembrane helix</keyword>
<name>A0A1U9LJ09_9PROT</name>
<sequence>MNSGDSAAVMPHMVQASTAPSTWHVAMGAAWGYIFPVIALLVVLAMIFGSKFVAERVQNAISKRASCSGGKDKCLNILDTIALDQKRRVSAIEVKDPSGKKATVVVLTGGGEDVCLGWMPNECSGMEDLSPPMKSGEVSS</sequence>
<evidence type="ECO:0000313" key="2">
    <source>
        <dbReference type="EMBL" id="AQT06339.1"/>
    </source>
</evidence>
<dbReference type="KEGG" id="aper:A0U91_15075"/>
<protein>
    <submittedName>
        <fullName evidence="2">Uncharacterized protein</fullName>
    </submittedName>
</protein>
<keyword evidence="1" id="KW-0472">Membrane</keyword>
<proteinExistence type="predicted"/>
<dbReference type="Proteomes" id="UP000189055">
    <property type="component" value="Plasmid pAC1084_1"/>
</dbReference>
<keyword evidence="1" id="KW-0812">Transmembrane</keyword>
<evidence type="ECO:0000313" key="3">
    <source>
        <dbReference type="Proteomes" id="UP000189055"/>
    </source>
</evidence>
<reference evidence="2 3" key="1">
    <citation type="submission" date="2016-03" db="EMBL/GenBank/DDBJ databases">
        <title>Acetic acid bacteria sequencing.</title>
        <authorList>
            <person name="Brandt J."/>
            <person name="Jakob F."/>
            <person name="Vogel R.F."/>
        </authorList>
    </citation>
    <scope>NUCLEOTIDE SEQUENCE [LARGE SCALE GENOMIC DNA]</scope>
    <source>
        <strain evidence="2 3">TMW2.1084</strain>
        <plasmid evidence="3">pac1084_1</plasmid>
    </source>
</reference>
<organism evidence="2 3">
    <name type="scientific">Acetobacter persici</name>
    <dbReference type="NCBI Taxonomy" id="1076596"/>
    <lineage>
        <taxon>Bacteria</taxon>
        <taxon>Pseudomonadati</taxon>
        <taxon>Pseudomonadota</taxon>
        <taxon>Alphaproteobacteria</taxon>
        <taxon>Acetobacterales</taxon>
        <taxon>Acetobacteraceae</taxon>
        <taxon>Acetobacter</taxon>
    </lineage>
</organism>